<dbReference type="InterPro" id="IPR001544">
    <property type="entry name" value="Aminotrans_IV"/>
</dbReference>
<dbReference type="InterPro" id="IPR050571">
    <property type="entry name" value="Class-IV_PLP-Dep_Aminotrnsfr"/>
</dbReference>
<proteinExistence type="inferred from homology"/>
<dbReference type="AlphaFoldDB" id="A0A6N9NHW2"/>
<reference evidence="13 14" key="1">
    <citation type="submission" date="2019-12" db="EMBL/GenBank/DDBJ databases">
        <authorList>
            <person name="Zhao J."/>
        </authorList>
    </citation>
    <scope>NUCLEOTIDE SEQUENCE [LARGE SCALE GENOMIC DNA]</scope>
    <source>
        <strain evidence="13 14">S-15</strain>
    </source>
</reference>
<comment type="pathway">
    <text evidence="2">Amino-acid biosynthesis; L-isoleucine biosynthesis; L-isoleucine from 2-oxobutanoate: step 4/4.</text>
</comment>
<comment type="cofactor">
    <cofactor evidence="1 12">
        <name>pyridoxal 5'-phosphate</name>
        <dbReference type="ChEBI" id="CHEBI:597326"/>
    </cofactor>
</comment>
<dbReference type="InterPro" id="IPR018300">
    <property type="entry name" value="Aminotrans_IV_CS"/>
</dbReference>
<evidence type="ECO:0000256" key="5">
    <source>
        <dbReference type="ARBA" id="ARBA00009320"/>
    </source>
</evidence>
<comment type="similarity">
    <text evidence="5 11">Belongs to the class-IV pyridoxal-phosphate-dependent aminotransferase family.</text>
</comment>
<dbReference type="Proteomes" id="UP000470771">
    <property type="component" value="Unassembled WGS sequence"/>
</dbReference>
<comment type="catalytic activity">
    <reaction evidence="9">
        <text>L-isoleucine + 2-oxoglutarate = (S)-3-methyl-2-oxopentanoate + L-glutamate</text>
        <dbReference type="Rhea" id="RHEA:24801"/>
        <dbReference type="ChEBI" id="CHEBI:16810"/>
        <dbReference type="ChEBI" id="CHEBI:29985"/>
        <dbReference type="ChEBI" id="CHEBI:35146"/>
        <dbReference type="ChEBI" id="CHEBI:58045"/>
        <dbReference type="EC" id="2.6.1.42"/>
    </reaction>
</comment>
<evidence type="ECO:0000256" key="8">
    <source>
        <dbReference type="ARBA" id="ARBA00048212"/>
    </source>
</evidence>
<dbReference type="InterPro" id="IPR043132">
    <property type="entry name" value="BCAT-like_C"/>
</dbReference>
<sequence length="274" mass="31432">MYILLNNKVFADNQTKYLNNRGFKYGDGGFETIRVINGEPMHTDLHYKRLINTMSILDLHPSNEFSPVVFEESLKKCIAVNAIKGGARIRYTYFRAGGGKYAPESNEVETYIEIEPIESNLYELNKRGLTCEVCPTVRLNHHQFSEYKTLNALPYVMASKYMKQKELDNVLLLNDKDCIVEFANSNIFLVKGNSIFTPPVTEGCINGVMRRVIIDFFKKHHFKLHEDPIHVNALQQAEEVFASNSIKGIQWVGAIGGKRFLHSKIKELFSRIYN</sequence>
<evidence type="ECO:0000256" key="12">
    <source>
        <dbReference type="RuleBase" id="RU004516"/>
    </source>
</evidence>
<dbReference type="Gene3D" id="3.20.10.10">
    <property type="entry name" value="D-amino Acid Aminotransferase, subunit A, domain 2"/>
    <property type="match status" value="1"/>
</dbReference>
<dbReference type="GO" id="GO:0004084">
    <property type="term" value="F:branched-chain-amino-acid transaminase activity"/>
    <property type="evidence" value="ECO:0007669"/>
    <property type="project" value="UniProtKB-EC"/>
</dbReference>
<dbReference type="PANTHER" id="PTHR42743:SF11">
    <property type="entry name" value="AMINODEOXYCHORISMATE LYASE"/>
    <property type="match status" value="1"/>
</dbReference>
<dbReference type="PROSITE" id="PS00770">
    <property type="entry name" value="AA_TRANSFER_CLASS_4"/>
    <property type="match status" value="1"/>
</dbReference>
<dbReference type="PANTHER" id="PTHR42743">
    <property type="entry name" value="AMINO-ACID AMINOTRANSFERASE"/>
    <property type="match status" value="1"/>
</dbReference>
<comment type="pathway">
    <text evidence="4">Amino-acid biosynthesis; L-leucine biosynthesis; L-leucine from 3-methyl-2-oxobutanoate: step 4/4.</text>
</comment>
<dbReference type="RefSeq" id="WP_160632374.1">
    <property type="nucleotide sequence ID" value="NZ_WWNE01000005.1"/>
</dbReference>
<accession>A0A6N9NHW2</accession>
<name>A0A6N9NHW2_9FLAO</name>
<comment type="catalytic activity">
    <reaction evidence="10">
        <text>L-leucine + 2-oxoglutarate = 4-methyl-2-oxopentanoate + L-glutamate</text>
        <dbReference type="Rhea" id="RHEA:18321"/>
        <dbReference type="ChEBI" id="CHEBI:16810"/>
        <dbReference type="ChEBI" id="CHEBI:17865"/>
        <dbReference type="ChEBI" id="CHEBI:29985"/>
        <dbReference type="ChEBI" id="CHEBI:57427"/>
        <dbReference type="EC" id="2.6.1.42"/>
    </reaction>
</comment>
<dbReference type="GO" id="GO:0046394">
    <property type="term" value="P:carboxylic acid biosynthetic process"/>
    <property type="evidence" value="ECO:0007669"/>
    <property type="project" value="UniProtKB-ARBA"/>
</dbReference>
<comment type="catalytic activity">
    <reaction evidence="8">
        <text>L-valine + 2-oxoglutarate = 3-methyl-2-oxobutanoate + L-glutamate</text>
        <dbReference type="Rhea" id="RHEA:24813"/>
        <dbReference type="ChEBI" id="CHEBI:11851"/>
        <dbReference type="ChEBI" id="CHEBI:16810"/>
        <dbReference type="ChEBI" id="CHEBI:29985"/>
        <dbReference type="ChEBI" id="CHEBI:57762"/>
        <dbReference type="EC" id="2.6.1.42"/>
    </reaction>
</comment>
<dbReference type="CDD" id="cd00449">
    <property type="entry name" value="PLPDE_IV"/>
    <property type="match status" value="1"/>
</dbReference>
<evidence type="ECO:0000256" key="2">
    <source>
        <dbReference type="ARBA" id="ARBA00004824"/>
    </source>
</evidence>
<dbReference type="Gene3D" id="3.30.470.10">
    <property type="match status" value="1"/>
</dbReference>
<dbReference type="Pfam" id="PF01063">
    <property type="entry name" value="Aminotran_4"/>
    <property type="match status" value="1"/>
</dbReference>
<dbReference type="InterPro" id="IPR043131">
    <property type="entry name" value="BCAT-like_N"/>
</dbReference>
<protein>
    <recommendedName>
        <fullName evidence="6">branched-chain-amino-acid transaminase</fullName>
        <ecNumber evidence="6">2.6.1.42</ecNumber>
    </recommendedName>
</protein>
<dbReference type="InterPro" id="IPR036038">
    <property type="entry name" value="Aminotransferase-like"/>
</dbReference>
<gene>
    <name evidence="13" type="ORF">GQN54_04765</name>
</gene>
<comment type="caution">
    <text evidence="13">The sequence shown here is derived from an EMBL/GenBank/DDBJ whole genome shotgun (WGS) entry which is preliminary data.</text>
</comment>
<evidence type="ECO:0000256" key="10">
    <source>
        <dbReference type="ARBA" id="ARBA00049229"/>
    </source>
</evidence>
<dbReference type="SUPFAM" id="SSF56752">
    <property type="entry name" value="D-aminoacid aminotransferase-like PLP-dependent enzymes"/>
    <property type="match status" value="1"/>
</dbReference>
<keyword evidence="14" id="KW-1185">Reference proteome</keyword>
<evidence type="ECO:0000256" key="7">
    <source>
        <dbReference type="ARBA" id="ARBA00022898"/>
    </source>
</evidence>
<comment type="pathway">
    <text evidence="3">Amino-acid biosynthesis; L-valine biosynthesis; L-valine from pyruvate: step 4/4.</text>
</comment>
<organism evidence="13 14">
    <name type="scientific">Acidiluteibacter ferrifornacis</name>
    <dbReference type="NCBI Taxonomy" id="2692424"/>
    <lineage>
        <taxon>Bacteria</taxon>
        <taxon>Pseudomonadati</taxon>
        <taxon>Bacteroidota</taxon>
        <taxon>Flavobacteriia</taxon>
        <taxon>Flavobacteriales</taxon>
        <taxon>Cryomorphaceae</taxon>
        <taxon>Acidiluteibacter</taxon>
    </lineage>
</organism>
<evidence type="ECO:0000256" key="4">
    <source>
        <dbReference type="ARBA" id="ARBA00005072"/>
    </source>
</evidence>
<dbReference type="EMBL" id="WWNE01000005">
    <property type="protein sequence ID" value="NBG65414.1"/>
    <property type="molecule type" value="Genomic_DNA"/>
</dbReference>
<evidence type="ECO:0000256" key="3">
    <source>
        <dbReference type="ARBA" id="ARBA00004931"/>
    </source>
</evidence>
<evidence type="ECO:0000256" key="1">
    <source>
        <dbReference type="ARBA" id="ARBA00001933"/>
    </source>
</evidence>
<keyword evidence="7 12" id="KW-0663">Pyridoxal phosphate</keyword>
<evidence type="ECO:0000313" key="14">
    <source>
        <dbReference type="Proteomes" id="UP000470771"/>
    </source>
</evidence>
<evidence type="ECO:0000256" key="11">
    <source>
        <dbReference type="RuleBase" id="RU004106"/>
    </source>
</evidence>
<evidence type="ECO:0000313" key="13">
    <source>
        <dbReference type="EMBL" id="NBG65414.1"/>
    </source>
</evidence>
<evidence type="ECO:0000256" key="9">
    <source>
        <dbReference type="ARBA" id="ARBA00048798"/>
    </source>
</evidence>
<dbReference type="EC" id="2.6.1.42" evidence="6"/>
<evidence type="ECO:0000256" key="6">
    <source>
        <dbReference type="ARBA" id="ARBA00013053"/>
    </source>
</evidence>